<dbReference type="VEuPathDB" id="FungiDB:jhhlp_001150"/>
<comment type="subcellular location">
    <subcellularLocation>
        <location evidence="1">Nucleus</location>
        <location evidence="1">Nucleolus</location>
    </subcellularLocation>
</comment>
<evidence type="ECO:0000256" key="1">
    <source>
        <dbReference type="ARBA" id="ARBA00004604"/>
    </source>
</evidence>
<evidence type="ECO:0000256" key="2">
    <source>
        <dbReference type="ARBA" id="ARBA00023242"/>
    </source>
</evidence>
<proteinExistence type="predicted"/>
<dbReference type="GO" id="GO:0005730">
    <property type="term" value="C:nucleolus"/>
    <property type="evidence" value="ECO:0007669"/>
    <property type="project" value="UniProtKB-SubCell"/>
</dbReference>
<evidence type="ECO:0000313" key="5">
    <source>
        <dbReference type="EMBL" id="PKS11856.1"/>
    </source>
</evidence>
<dbReference type="AlphaFoldDB" id="A0A2N3NHB4"/>
<dbReference type="GO" id="GO:0003723">
    <property type="term" value="F:RNA binding"/>
    <property type="evidence" value="ECO:0007669"/>
    <property type="project" value="TreeGrafter"/>
</dbReference>
<dbReference type="OrthoDB" id="427886at2759"/>
<keyword evidence="6" id="KW-1185">Reference proteome</keyword>
<dbReference type="FunCoup" id="A0A2N3NHB4">
    <property type="interactions" value="343"/>
</dbReference>
<gene>
    <name evidence="5" type="ORF">jhhlp_001150</name>
</gene>
<organism evidence="5 6">
    <name type="scientific">Lomentospora prolificans</name>
    <dbReference type="NCBI Taxonomy" id="41688"/>
    <lineage>
        <taxon>Eukaryota</taxon>
        <taxon>Fungi</taxon>
        <taxon>Dikarya</taxon>
        <taxon>Ascomycota</taxon>
        <taxon>Pezizomycotina</taxon>
        <taxon>Sordariomycetes</taxon>
        <taxon>Hypocreomycetidae</taxon>
        <taxon>Microascales</taxon>
        <taxon>Microascaceae</taxon>
        <taxon>Lomentospora</taxon>
    </lineage>
</organism>
<dbReference type="Proteomes" id="UP000233524">
    <property type="component" value="Unassembled WGS sequence"/>
</dbReference>
<reference evidence="5 6" key="1">
    <citation type="journal article" date="2017" name="G3 (Bethesda)">
        <title>First Draft Genome Sequence of the Pathogenic Fungus Lomentospora prolificans (Formerly Scedosporium prolificans).</title>
        <authorList>
            <person name="Luo R."/>
            <person name="Zimin A."/>
            <person name="Workman R."/>
            <person name="Fan Y."/>
            <person name="Pertea G."/>
            <person name="Grossman N."/>
            <person name="Wear M.P."/>
            <person name="Jia B."/>
            <person name="Miller H."/>
            <person name="Casadevall A."/>
            <person name="Timp W."/>
            <person name="Zhang S.X."/>
            <person name="Salzberg S.L."/>
        </authorList>
    </citation>
    <scope>NUCLEOTIDE SEQUENCE [LARGE SCALE GENOMIC DNA]</scope>
    <source>
        <strain evidence="5 6">JHH-5317</strain>
    </source>
</reference>
<dbReference type="InterPro" id="IPR039883">
    <property type="entry name" value="Fcf2/DNTTIP2"/>
</dbReference>
<dbReference type="PANTHER" id="PTHR21686:SF12">
    <property type="entry name" value="DEOXYNUCLEOTIDYLTRANSFERASE TERMINAL-INTERACTING PROTEIN 2"/>
    <property type="match status" value="1"/>
</dbReference>
<feature type="domain" description="Fcf2 pre-rRNA processing C-terminal" evidence="4">
    <location>
        <begin position="71"/>
        <end position="164"/>
    </location>
</feature>
<accession>A0A2N3NHB4</accession>
<evidence type="ECO:0000256" key="3">
    <source>
        <dbReference type="SAM" id="MobiDB-lite"/>
    </source>
</evidence>
<evidence type="ECO:0000313" key="6">
    <source>
        <dbReference type="Proteomes" id="UP000233524"/>
    </source>
</evidence>
<comment type="caution">
    <text evidence="5">The sequence shown here is derived from an EMBL/GenBank/DDBJ whole genome shotgun (WGS) entry which is preliminary data.</text>
</comment>
<dbReference type="EMBL" id="NLAX01000004">
    <property type="protein sequence ID" value="PKS11856.1"/>
    <property type="molecule type" value="Genomic_DNA"/>
</dbReference>
<evidence type="ECO:0000259" key="4">
    <source>
        <dbReference type="Pfam" id="PF08698"/>
    </source>
</evidence>
<dbReference type="InParanoid" id="A0A2N3NHB4"/>
<keyword evidence="2" id="KW-0539">Nucleus</keyword>
<feature type="compositionally biased region" description="Basic residues" evidence="3">
    <location>
        <begin position="180"/>
        <end position="189"/>
    </location>
</feature>
<dbReference type="STRING" id="41688.A0A2N3NHB4"/>
<dbReference type="InterPro" id="IPR014810">
    <property type="entry name" value="Fcf2_C"/>
</dbReference>
<feature type="region of interest" description="Disordered" evidence="3">
    <location>
        <begin position="151"/>
        <end position="189"/>
    </location>
</feature>
<protein>
    <recommendedName>
        <fullName evidence="4">Fcf2 pre-rRNA processing C-terminal domain-containing protein</fullName>
    </recommendedName>
</protein>
<dbReference type="GO" id="GO:0006396">
    <property type="term" value="P:RNA processing"/>
    <property type="evidence" value="ECO:0007669"/>
    <property type="project" value="TreeGrafter"/>
</dbReference>
<name>A0A2N3NHB4_9PEZI</name>
<sequence length="189" mass="21385">MSLSDNQVEELLLSAEQRLRDDAFVPRSQIRHPKTTSECASILANSCDNKGIGILDLKIPSKVAKSETQPDTAGPAWFGLPKPKMTPELRRDFQILRLRGALNPKVHYKKSASKSLIPRYCHVGQVIEGPTDFYSGRLTKRERKATFAQEVLSTSSLKDRSKSKYSSIQEKKTSGGKTYYKTRRRPMQR</sequence>
<dbReference type="PANTHER" id="PTHR21686">
    <property type="entry name" value="DEOXYNUCLEOTIDYLTRANSFERASE TERMINAL-INTERACTING PROTEIN 2"/>
    <property type="match status" value="1"/>
</dbReference>
<dbReference type="Pfam" id="PF08698">
    <property type="entry name" value="Fcf2"/>
    <property type="match status" value="1"/>
</dbReference>